<proteinExistence type="predicted"/>
<dbReference type="GO" id="GO:0006865">
    <property type="term" value="P:amino acid transport"/>
    <property type="evidence" value="ECO:0007669"/>
    <property type="project" value="InterPro"/>
</dbReference>
<accession>A0A8J3N9Z4</accession>
<gene>
    <name evidence="7" type="ORF">Aru02nite_27280</name>
</gene>
<evidence type="ECO:0000256" key="6">
    <source>
        <dbReference type="SAM" id="Phobius"/>
    </source>
</evidence>
<feature type="transmembrane region" description="Helical" evidence="6">
    <location>
        <begin position="124"/>
        <end position="145"/>
    </location>
</feature>
<organism evidence="7 8">
    <name type="scientific">Actinocatenispora rupis</name>
    <dbReference type="NCBI Taxonomy" id="519421"/>
    <lineage>
        <taxon>Bacteria</taxon>
        <taxon>Bacillati</taxon>
        <taxon>Actinomycetota</taxon>
        <taxon>Actinomycetes</taxon>
        <taxon>Micromonosporales</taxon>
        <taxon>Micromonosporaceae</taxon>
        <taxon>Actinocatenispora</taxon>
    </lineage>
</organism>
<keyword evidence="8" id="KW-1185">Reference proteome</keyword>
<dbReference type="InterPro" id="IPR001123">
    <property type="entry name" value="LeuE-type"/>
</dbReference>
<name>A0A8J3N9Z4_9ACTN</name>
<protein>
    <submittedName>
        <fullName evidence="7">Lysine transporter LysE</fullName>
    </submittedName>
</protein>
<comment type="subcellular location">
    <subcellularLocation>
        <location evidence="1">Cell membrane</location>
        <topology evidence="1">Multi-pass membrane protein</topology>
    </subcellularLocation>
</comment>
<feature type="transmembrane region" description="Helical" evidence="6">
    <location>
        <begin position="196"/>
        <end position="215"/>
    </location>
</feature>
<dbReference type="Proteomes" id="UP000612808">
    <property type="component" value="Unassembled WGS sequence"/>
</dbReference>
<keyword evidence="3 6" id="KW-0812">Transmembrane</keyword>
<keyword evidence="2" id="KW-1003">Cell membrane</keyword>
<evidence type="ECO:0000256" key="2">
    <source>
        <dbReference type="ARBA" id="ARBA00022475"/>
    </source>
</evidence>
<evidence type="ECO:0000313" key="7">
    <source>
        <dbReference type="EMBL" id="GID11839.1"/>
    </source>
</evidence>
<comment type="caution">
    <text evidence="7">The sequence shown here is derived from an EMBL/GenBank/DDBJ whole genome shotgun (WGS) entry which is preliminary data.</text>
</comment>
<dbReference type="Pfam" id="PF01810">
    <property type="entry name" value="LysE"/>
    <property type="match status" value="1"/>
</dbReference>
<dbReference type="RefSeq" id="WP_203657836.1">
    <property type="nucleotide sequence ID" value="NZ_BAAAZM010000005.1"/>
</dbReference>
<sequence length="216" mass="21483">MTAALVSGLLAGYGVALPIGAIGAYLATLSARTSLRVGAAAALGVATADGLYALLAVTAGRPLAALLTPVATPLRTASAGILLALAAWTTVRAVRTYRTRSDAPADPLPHKGSALRGGPGARPLAAYLSLLGLTILNPLTMVYFAALVTGSRPTTGIATAAAFVVAAFTASASWQLTLASAGAALSRLLTTPRARLLTTLASALLIAGLAVRSLVT</sequence>
<feature type="transmembrane region" description="Helical" evidence="6">
    <location>
        <begin position="157"/>
        <end position="184"/>
    </location>
</feature>
<feature type="transmembrane region" description="Helical" evidence="6">
    <location>
        <begin position="39"/>
        <end position="60"/>
    </location>
</feature>
<evidence type="ECO:0000256" key="1">
    <source>
        <dbReference type="ARBA" id="ARBA00004651"/>
    </source>
</evidence>
<evidence type="ECO:0000313" key="8">
    <source>
        <dbReference type="Proteomes" id="UP000612808"/>
    </source>
</evidence>
<feature type="transmembrane region" description="Helical" evidence="6">
    <location>
        <begin position="72"/>
        <end position="91"/>
    </location>
</feature>
<dbReference type="GO" id="GO:0005886">
    <property type="term" value="C:plasma membrane"/>
    <property type="evidence" value="ECO:0007669"/>
    <property type="project" value="UniProtKB-SubCell"/>
</dbReference>
<reference evidence="7" key="1">
    <citation type="submission" date="2021-01" db="EMBL/GenBank/DDBJ databases">
        <title>Whole genome shotgun sequence of Actinocatenispora rupis NBRC 107355.</title>
        <authorList>
            <person name="Komaki H."/>
            <person name="Tamura T."/>
        </authorList>
    </citation>
    <scope>NUCLEOTIDE SEQUENCE</scope>
    <source>
        <strain evidence="7">NBRC 107355</strain>
    </source>
</reference>
<feature type="transmembrane region" description="Helical" evidence="6">
    <location>
        <begin position="6"/>
        <end position="27"/>
    </location>
</feature>
<evidence type="ECO:0000256" key="3">
    <source>
        <dbReference type="ARBA" id="ARBA00022692"/>
    </source>
</evidence>
<dbReference type="AlphaFoldDB" id="A0A8J3N9Z4"/>
<dbReference type="EMBL" id="BOMB01000015">
    <property type="protein sequence ID" value="GID11839.1"/>
    <property type="molecule type" value="Genomic_DNA"/>
</dbReference>
<keyword evidence="5 6" id="KW-0472">Membrane</keyword>
<evidence type="ECO:0000256" key="5">
    <source>
        <dbReference type="ARBA" id="ARBA00023136"/>
    </source>
</evidence>
<evidence type="ECO:0000256" key="4">
    <source>
        <dbReference type="ARBA" id="ARBA00022989"/>
    </source>
</evidence>
<keyword evidence="4 6" id="KW-1133">Transmembrane helix</keyword>